<dbReference type="RefSeq" id="XP_028489928.1">
    <property type="nucleotide sequence ID" value="XM_028633763.1"/>
</dbReference>
<dbReference type="GeneID" id="39603040"/>
<accession>A0A443I862</accession>
<dbReference type="Proteomes" id="UP000283841">
    <property type="component" value="Unassembled WGS sequence"/>
</dbReference>
<protein>
    <submittedName>
        <fullName evidence="1">Uncharacterized protein</fullName>
    </submittedName>
</protein>
<evidence type="ECO:0000313" key="1">
    <source>
        <dbReference type="EMBL" id="RWR00284.1"/>
    </source>
</evidence>
<evidence type="ECO:0000313" key="2">
    <source>
        <dbReference type="Proteomes" id="UP000283841"/>
    </source>
</evidence>
<gene>
    <name evidence="1" type="ORF">C8Q69DRAFT_53626</name>
</gene>
<name>A0A443I862_BYSSP</name>
<dbReference type="VEuPathDB" id="FungiDB:C8Q69DRAFT_53626"/>
<reference evidence="1 2" key="1">
    <citation type="journal article" date="2018" name="Front. Microbiol.">
        <title>Genomic and genetic insights into a cosmopolitan fungus, Paecilomyces variotii (Eurotiales).</title>
        <authorList>
            <person name="Urquhart A.S."/>
            <person name="Mondo S.J."/>
            <person name="Makela M.R."/>
            <person name="Hane J.K."/>
            <person name="Wiebenga A."/>
            <person name="He G."/>
            <person name="Mihaltcheva S."/>
            <person name="Pangilinan J."/>
            <person name="Lipzen A."/>
            <person name="Barry K."/>
            <person name="de Vries R.P."/>
            <person name="Grigoriev I.V."/>
            <person name="Idnurm A."/>
        </authorList>
    </citation>
    <scope>NUCLEOTIDE SEQUENCE [LARGE SCALE GENOMIC DNA]</scope>
    <source>
        <strain evidence="1 2">CBS 101075</strain>
    </source>
</reference>
<proteinExistence type="predicted"/>
<organism evidence="1 2">
    <name type="scientific">Byssochlamys spectabilis</name>
    <name type="common">Paecilomyces variotii</name>
    <dbReference type="NCBI Taxonomy" id="264951"/>
    <lineage>
        <taxon>Eukaryota</taxon>
        <taxon>Fungi</taxon>
        <taxon>Dikarya</taxon>
        <taxon>Ascomycota</taxon>
        <taxon>Pezizomycotina</taxon>
        <taxon>Eurotiomycetes</taxon>
        <taxon>Eurotiomycetidae</taxon>
        <taxon>Eurotiales</taxon>
        <taxon>Thermoascaceae</taxon>
        <taxon>Paecilomyces</taxon>
    </lineage>
</organism>
<dbReference type="EMBL" id="RCNU01000001">
    <property type="protein sequence ID" value="RWR00284.1"/>
    <property type="molecule type" value="Genomic_DNA"/>
</dbReference>
<keyword evidence="2" id="KW-1185">Reference proteome</keyword>
<comment type="caution">
    <text evidence="1">The sequence shown here is derived from an EMBL/GenBank/DDBJ whole genome shotgun (WGS) entry which is preliminary data.</text>
</comment>
<sequence>MTVGVMTVLPTYRFLKLETQDIMSFGHAQIESSRARGRVGRARLRRRRVLVGVIVIFDVGVAASSHFTELLRGNGDSVNNGLGNDGQSSHLDDVCSGECVLVFSKESRDGRVRNDDGFCRKEMMCARRERREKGENKRDKSQEISHTDCCLICGIFFGPDERESGVDGTIWHDGERWAPIPYILLPGKAAQGATIFTASLLALSSINRWLTAARELYQYSGKSVGARYGSGSGIPTAGILVKLSLTDIVPFPRSMGSLRPVSA</sequence>
<dbReference type="AlphaFoldDB" id="A0A443I862"/>